<dbReference type="Proteomes" id="UP000319728">
    <property type="component" value="Unassembled WGS sequence"/>
</dbReference>
<reference evidence="1 2" key="1">
    <citation type="submission" date="2019-07" db="EMBL/GenBank/DDBJ databases">
        <title>R&amp;d 2014.</title>
        <authorList>
            <person name="Klenk H.-P."/>
        </authorList>
    </citation>
    <scope>NUCLEOTIDE SEQUENCE [LARGE SCALE GENOMIC DNA]</scope>
    <source>
        <strain evidence="1 2">DSM 43912</strain>
    </source>
</reference>
<organism evidence="1 2">
    <name type="scientific">Micromonospora sagamiensis</name>
    <dbReference type="NCBI Taxonomy" id="47875"/>
    <lineage>
        <taxon>Bacteria</taxon>
        <taxon>Bacillati</taxon>
        <taxon>Actinomycetota</taxon>
        <taxon>Actinomycetes</taxon>
        <taxon>Micromonosporales</taxon>
        <taxon>Micromonosporaceae</taxon>
        <taxon>Micromonospora</taxon>
    </lineage>
</organism>
<accession>A0A562W8I6</accession>
<evidence type="ECO:0000313" key="2">
    <source>
        <dbReference type="Proteomes" id="UP000319728"/>
    </source>
</evidence>
<sequence>MAREKVLEETRQHRRSIVKTSNRLDDFGRLNVFPGRLQIVGLHPLQPTPPELRTEQMDEPMMMADASTARMTGQDAPMTTAEGETPMAGQGDRVGESRM</sequence>
<protein>
    <submittedName>
        <fullName evidence="1">Uncharacterized protein</fullName>
    </submittedName>
</protein>
<evidence type="ECO:0000313" key="1">
    <source>
        <dbReference type="EMBL" id="TWJ26570.1"/>
    </source>
</evidence>
<keyword evidence="2" id="KW-1185">Reference proteome</keyword>
<dbReference type="EMBL" id="VLLP01000001">
    <property type="protein sequence ID" value="TWJ26570.1"/>
    <property type="molecule type" value="Genomic_DNA"/>
</dbReference>
<comment type="caution">
    <text evidence="1">The sequence shown here is derived from an EMBL/GenBank/DDBJ whole genome shotgun (WGS) entry which is preliminary data.</text>
</comment>
<proteinExistence type="predicted"/>
<dbReference type="RefSeq" id="WP_145815081.1">
    <property type="nucleotide sequence ID" value="NZ_AP023438.1"/>
</dbReference>
<name>A0A562W8I6_9ACTN</name>
<gene>
    <name evidence="1" type="ORF">JD81_00025</name>
</gene>
<dbReference type="AlphaFoldDB" id="A0A562W8I6"/>